<evidence type="ECO:0000313" key="2">
    <source>
        <dbReference type="Proteomes" id="UP000217446"/>
    </source>
</evidence>
<keyword evidence="2" id="KW-1185">Reference proteome</keyword>
<accession>A0A250VG01</accession>
<comment type="caution">
    <text evidence="1">The sequence shown here is derived from an EMBL/GenBank/DDBJ whole genome shotgun (WGS) entry which is preliminary data.</text>
</comment>
<protein>
    <submittedName>
        <fullName evidence="1">Uncharacterized protein</fullName>
    </submittedName>
</protein>
<dbReference type="AlphaFoldDB" id="A0A250VG01"/>
<reference evidence="2" key="1">
    <citation type="submission" date="2017-05" db="EMBL/GenBank/DDBJ databases">
        <title>Streptomyces olivochromogenes NBRC 3561 whole genome shotgun sequence.</title>
        <authorList>
            <person name="Dohra H."/>
            <person name="Kodani S."/>
        </authorList>
    </citation>
    <scope>NUCLEOTIDE SEQUENCE [LARGE SCALE GENOMIC DNA]</scope>
    <source>
        <strain evidence="2">NBRC 3561</strain>
    </source>
</reference>
<dbReference type="EMBL" id="BDQI01000009">
    <property type="protein sequence ID" value="GAX52996.1"/>
    <property type="molecule type" value="Genomic_DNA"/>
</dbReference>
<proteinExistence type="predicted"/>
<organism evidence="1 2">
    <name type="scientific">Streptomyces olivochromogenes</name>
    <dbReference type="NCBI Taxonomy" id="1963"/>
    <lineage>
        <taxon>Bacteria</taxon>
        <taxon>Bacillati</taxon>
        <taxon>Actinomycetota</taxon>
        <taxon>Actinomycetes</taxon>
        <taxon>Kitasatosporales</taxon>
        <taxon>Streptomycetaceae</taxon>
        <taxon>Streptomyces</taxon>
    </lineage>
</organism>
<sequence length="45" mass="5024">MDGLLRLLLGEQQFTRFEKHDVTMQDIAAILEAYGKETGLGLGED</sequence>
<evidence type="ECO:0000313" key="1">
    <source>
        <dbReference type="EMBL" id="GAX52996.1"/>
    </source>
</evidence>
<gene>
    <name evidence="1" type="ORF">SO3561_04521</name>
</gene>
<name>A0A250VG01_STROL</name>
<dbReference type="Proteomes" id="UP000217446">
    <property type="component" value="Unassembled WGS sequence"/>
</dbReference>